<dbReference type="AlphaFoldDB" id="A0A432VVQ2"/>
<keyword evidence="1" id="KW-0812">Transmembrane</keyword>
<feature type="transmembrane region" description="Helical" evidence="1">
    <location>
        <begin position="76"/>
        <end position="101"/>
    </location>
</feature>
<reference evidence="2 3" key="1">
    <citation type="journal article" date="2011" name="Front. Microbiol.">
        <title>Genomic signatures of strain selection and enhancement in Bacillus atrophaeus var. globigii, a historical biowarfare simulant.</title>
        <authorList>
            <person name="Gibbons H.S."/>
            <person name="Broomall S.M."/>
            <person name="McNew L.A."/>
            <person name="Daligault H."/>
            <person name="Chapman C."/>
            <person name="Bruce D."/>
            <person name="Karavis M."/>
            <person name="Krepps M."/>
            <person name="McGregor P.A."/>
            <person name="Hong C."/>
            <person name="Park K.H."/>
            <person name="Akmal A."/>
            <person name="Feldman A."/>
            <person name="Lin J.S."/>
            <person name="Chang W.E."/>
            <person name="Higgs B.W."/>
            <person name="Demirev P."/>
            <person name="Lindquist J."/>
            <person name="Liem A."/>
            <person name="Fochler E."/>
            <person name="Read T.D."/>
            <person name="Tapia R."/>
            <person name="Johnson S."/>
            <person name="Bishop-Lilly K.A."/>
            <person name="Detter C."/>
            <person name="Han C."/>
            <person name="Sozhamannan S."/>
            <person name="Rosenzweig C.N."/>
            <person name="Skowronski E.W."/>
        </authorList>
    </citation>
    <scope>NUCLEOTIDE SEQUENCE [LARGE SCALE GENOMIC DNA]</scope>
    <source>
        <strain evidence="2 3">AK5</strain>
    </source>
</reference>
<dbReference type="RefSeq" id="WP_126791729.1">
    <property type="nucleotide sequence ID" value="NZ_PIPI01000002.1"/>
</dbReference>
<name>A0A432VVQ2_9GAMM</name>
<evidence type="ECO:0000256" key="1">
    <source>
        <dbReference type="SAM" id="Phobius"/>
    </source>
</evidence>
<feature type="transmembrane region" description="Helical" evidence="1">
    <location>
        <begin position="7"/>
        <end position="23"/>
    </location>
</feature>
<comment type="caution">
    <text evidence="2">The sequence shown here is derived from an EMBL/GenBank/DDBJ whole genome shotgun (WGS) entry which is preliminary data.</text>
</comment>
<keyword evidence="1" id="KW-0472">Membrane</keyword>
<protein>
    <submittedName>
        <fullName evidence="2">Uncharacterized protein</fullName>
    </submittedName>
</protein>
<dbReference type="EMBL" id="PIPI01000002">
    <property type="protein sequence ID" value="RUO20633.1"/>
    <property type="molecule type" value="Genomic_DNA"/>
</dbReference>
<dbReference type="OrthoDB" id="6399793at2"/>
<keyword evidence="3" id="KW-1185">Reference proteome</keyword>
<feature type="transmembrane region" description="Helical" evidence="1">
    <location>
        <begin position="43"/>
        <end position="64"/>
    </location>
</feature>
<proteinExistence type="predicted"/>
<evidence type="ECO:0000313" key="3">
    <source>
        <dbReference type="Proteomes" id="UP000288212"/>
    </source>
</evidence>
<keyword evidence="1" id="KW-1133">Transmembrane helix</keyword>
<gene>
    <name evidence="2" type="ORF">CWE06_04805</name>
</gene>
<accession>A0A432VVQ2</accession>
<organism evidence="2 3">
    <name type="scientific">Aliidiomarina haloalkalitolerans</name>
    <dbReference type="NCBI Taxonomy" id="859059"/>
    <lineage>
        <taxon>Bacteria</taxon>
        <taxon>Pseudomonadati</taxon>
        <taxon>Pseudomonadota</taxon>
        <taxon>Gammaproteobacteria</taxon>
        <taxon>Alteromonadales</taxon>
        <taxon>Idiomarinaceae</taxon>
        <taxon>Aliidiomarina</taxon>
    </lineage>
</organism>
<dbReference type="Proteomes" id="UP000288212">
    <property type="component" value="Unassembled WGS sequence"/>
</dbReference>
<evidence type="ECO:0000313" key="2">
    <source>
        <dbReference type="EMBL" id="RUO20633.1"/>
    </source>
</evidence>
<sequence length="209" mass="23618">MSKQQRILWVSISILLLTIPVWFDAVTLPGDFVYVWRWTDSQIIYESLITVMFLVAAIVAYGLLRKAVGEFAQWKILRIGVAIWIGMIAILVLFSLAMYYAGNQSTLADYDGEGYNVVAMGSGIAEDTEEGQAASGQIFVVMSCDYRGLYKRVIHIDRFVGADDVSLRRDGEYLLASYTLHGRELREQSYDLEALYQQCLTGESPRPFE</sequence>